<reference evidence="4" key="1">
    <citation type="journal article" date="2011" name="J. Bacteriol.">
        <title>Genome sequences of eight morphologically diverse alphaproteobacteria.</title>
        <authorList>
            <consortium name="US DOE Joint Genome Institute"/>
            <person name="Brown P.J."/>
            <person name="Kysela D.T."/>
            <person name="Buechlein A."/>
            <person name="Hemmerich C."/>
            <person name="Brun Y.V."/>
        </authorList>
    </citation>
    <scope>NUCLEOTIDE SEQUENCE [LARGE SCALE GENOMIC DNA]</scope>
    <source>
        <strain evidence="4">ATCC 51888 / DSM 1869 / NCIB 11706 / TK 0415</strain>
    </source>
</reference>
<dbReference type="STRING" id="582899.Hden_3011"/>
<dbReference type="InterPro" id="IPR024498">
    <property type="entry name" value="DUF2786"/>
</dbReference>
<feature type="domain" description="DUF2786" evidence="1">
    <location>
        <begin position="8"/>
        <end position="47"/>
    </location>
</feature>
<evidence type="ECO:0000313" key="3">
    <source>
        <dbReference type="EMBL" id="ADJ24806.1"/>
    </source>
</evidence>
<proteinExistence type="predicted"/>
<dbReference type="EMBL" id="CP002083">
    <property type="protein sequence ID" value="ADJ24806.1"/>
    <property type="molecule type" value="Genomic_DNA"/>
</dbReference>
<feature type="domain" description="DUF7168" evidence="2">
    <location>
        <begin position="98"/>
        <end position="199"/>
    </location>
</feature>
<dbReference type="AlphaFoldDB" id="D8JVF2"/>
<dbReference type="RefSeq" id="WP_013216965.1">
    <property type="nucleotide sequence ID" value="NC_014313.1"/>
</dbReference>
<sequence length="266" mass="28813">MTAAKREIIDKIRALRRMTVDKGATEAEAETALRMISKLMAKHQISETEAATPEAGAFERKDKPMRGVAPTLSRTHPTRFAACGIAAYTDTEIAFGWQRLIVVGAAHNIEIAEYLWEMLVSLIDTAWKARRAAMRARYETLASEAREGRRATIVARSVYEKRISKSAKSFKIGMAIRLGERLADMASARHRDVSAATGKDVARSTSTALAIALRQLCPDAKDPRKAKPILVIGDELARGGEAGSKANIHLGIAASTAGTRMIGGKA</sequence>
<evidence type="ECO:0000259" key="2">
    <source>
        <dbReference type="Pfam" id="PF23771"/>
    </source>
</evidence>
<name>D8JVF2_HYPDA</name>
<dbReference type="Proteomes" id="UP000002033">
    <property type="component" value="Chromosome"/>
</dbReference>
<dbReference type="KEGG" id="hdn:Hden_3011"/>
<keyword evidence="4" id="KW-1185">Reference proteome</keyword>
<evidence type="ECO:0000313" key="4">
    <source>
        <dbReference type="Proteomes" id="UP000002033"/>
    </source>
</evidence>
<protein>
    <submittedName>
        <fullName evidence="3">Uncharacterized protein</fullName>
    </submittedName>
</protein>
<dbReference type="HOGENOM" id="CLU_1044990_0_0_5"/>
<dbReference type="Pfam" id="PF10979">
    <property type="entry name" value="DUF2786"/>
    <property type="match status" value="1"/>
</dbReference>
<dbReference type="Pfam" id="PF23771">
    <property type="entry name" value="DUF7168"/>
    <property type="match status" value="1"/>
</dbReference>
<dbReference type="InterPro" id="IPR055592">
    <property type="entry name" value="DUF7168"/>
</dbReference>
<gene>
    <name evidence="3" type="ordered locus">Hden_3011</name>
</gene>
<accession>D8JVF2</accession>
<evidence type="ECO:0000259" key="1">
    <source>
        <dbReference type="Pfam" id="PF10979"/>
    </source>
</evidence>
<organism evidence="3 4">
    <name type="scientific">Hyphomicrobium denitrificans (strain ATCC 51888 / DSM 1869 / NCIMB 11706 / TK 0415)</name>
    <dbReference type="NCBI Taxonomy" id="582899"/>
    <lineage>
        <taxon>Bacteria</taxon>
        <taxon>Pseudomonadati</taxon>
        <taxon>Pseudomonadota</taxon>
        <taxon>Alphaproteobacteria</taxon>
        <taxon>Hyphomicrobiales</taxon>
        <taxon>Hyphomicrobiaceae</taxon>
        <taxon>Hyphomicrobium</taxon>
    </lineage>
</organism>